<dbReference type="CDD" id="cd07344">
    <property type="entry name" value="M48_yhfN_like"/>
    <property type="match status" value="1"/>
</dbReference>
<feature type="domain" description="YgjP-like metallopeptidase" evidence="1">
    <location>
        <begin position="18"/>
        <end position="229"/>
    </location>
</feature>
<keyword evidence="3" id="KW-1185">Reference proteome</keyword>
<sequence>MSASFPLPYRIRHSKKAKHLRLVARPEGIELVVPSAVSETRALAFLHQHRDWAERKLSEMRSITAQLQPFQRLENGSTLPFQGREVPLLVREHAGRKPQVQYDGRFLVSVPAGSSENQQHLTLSALFDWAKAWIREQAETIVQRHATRFRLYPRQIRVKRMRSRWGSCGPRNDINLNWLLAFAPLSVLEYVVVHELCHIRHRNHSADFWKLVAQHLPGYAAERLWLRRNGAALLRRFE</sequence>
<organism evidence="2 3">
    <name type="scientific">Methylocaldum szegediense</name>
    <dbReference type="NCBI Taxonomy" id="73780"/>
    <lineage>
        <taxon>Bacteria</taxon>
        <taxon>Pseudomonadati</taxon>
        <taxon>Pseudomonadota</taxon>
        <taxon>Gammaproteobacteria</taxon>
        <taxon>Methylococcales</taxon>
        <taxon>Methylococcaceae</taxon>
        <taxon>Methylocaldum</taxon>
    </lineage>
</organism>
<protein>
    <recommendedName>
        <fullName evidence="1">YgjP-like metallopeptidase domain-containing protein</fullName>
    </recommendedName>
</protein>
<dbReference type="PANTHER" id="PTHR30399">
    <property type="entry name" value="UNCHARACTERIZED PROTEIN YGJP"/>
    <property type="match status" value="1"/>
</dbReference>
<dbReference type="PANTHER" id="PTHR30399:SF1">
    <property type="entry name" value="UTP PYROPHOSPHATASE"/>
    <property type="match status" value="1"/>
</dbReference>
<gene>
    <name evidence="2" type="ORF">MSZNOR_3646</name>
</gene>
<accession>A0ABN8X8X2</accession>
<evidence type="ECO:0000313" key="2">
    <source>
        <dbReference type="EMBL" id="CAI8911251.1"/>
    </source>
</evidence>
<evidence type="ECO:0000313" key="3">
    <source>
        <dbReference type="Proteomes" id="UP001162030"/>
    </source>
</evidence>
<dbReference type="InterPro" id="IPR053136">
    <property type="entry name" value="UTP_pyrophosphatase-like"/>
</dbReference>
<name>A0ABN8X8X2_9GAMM</name>
<evidence type="ECO:0000259" key="1">
    <source>
        <dbReference type="Pfam" id="PF01863"/>
    </source>
</evidence>
<dbReference type="Proteomes" id="UP001162030">
    <property type="component" value="Chromosome"/>
</dbReference>
<dbReference type="InterPro" id="IPR002725">
    <property type="entry name" value="YgjP-like_metallopeptidase"/>
</dbReference>
<dbReference type="RefSeq" id="WP_026609234.1">
    <property type="nucleotide sequence ID" value="NZ_OX458333.1"/>
</dbReference>
<proteinExistence type="predicted"/>
<dbReference type="EMBL" id="OX458333">
    <property type="protein sequence ID" value="CAI8911251.1"/>
    <property type="molecule type" value="Genomic_DNA"/>
</dbReference>
<dbReference type="Gene3D" id="3.30.2010.10">
    <property type="entry name" value="Metalloproteases ('zincins'), catalytic domain"/>
    <property type="match status" value="1"/>
</dbReference>
<dbReference type="Pfam" id="PF01863">
    <property type="entry name" value="YgjP-like"/>
    <property type="match status" value="1"/>
</dbReference>
<reference evidence="2 3" key="1">
    <citation type="submission" date="2023-03" db="EMBL/GenBank/DDBJ databases">
        <authorList>
            <person name="Pearce D."/>
        </authorList>
    </citation>
    <scope>NUCLEOTIDE SEQUENCE [LARGE SCALE GENOMIC DNA]</scope>
    <source>
        <strain evidence="2">Msz</strain>
    </source>
</reference>